<dbReference type="EMBL" id="CP001154">
    <property type="protein sequence ID" value="ACO75155.1"/>
    <property type="molecule type" value="Genomic_DNA"/>
</dbReference>
<evidence type="ECO:0000313" key="1">
    <source>
        <dbReference type="EMBL" id="ACO75155.1"/>
    </source>
</evidence>
<proteinExistence type="predicted"/>
<dbReference type="KEGG" id="lhk:LHK_02171"/>
<dbReference type="eggNOG" id="COG4977">
    <property type="taxonomic scope" value="Bacteria"/>
</dbReference>
<dbReference type="HOGENOM" id="CLU_1553356_0_0_4"/>
<dbReference type="AlphaFoldDB" id="C1D9Q3"/>
<dbReference type="Proteomes" id="UP000002010">
    <property type="component" value="Chromosome"/>
</dbReference>
<reference evidence="1 2" key="1">
    <citation type="journal article" date="2009" name="PLoS Genet.">
        <title>The complete genome and proteome of Laribacter hongkongensis reveal potential mechanisms for adaptations to different temperatures and habitats.</title>
        <authorList>
            <person name="Woo P.C."/>
            <person name="Lau S.K."/>
            <person name="Tse H."/>
            <person name="Teng J.L."/>
            <person name="Curreem S.O."/>
            <person name="Tsang A.K."/>
            <person name="Fan R.Y."/>
            <person name="Wong G.K."/>
            <person name="Huang Y."/>
            <person name="Loman N.J."/>
            <person name="Snyder L.A."/>
            <person name="Cai J.J."/>
            <person name="Huang J.D."/>
            <person name="Mak W."/>
            <person name="Pallen M.J."/>
            <person name="Lok S."/>
            <person name="Yuen K.Y."/>
        </authorList>
    </citation>
    <scope>NUCLEOTIDE SEQUENCE [LARGE SCALE GENOMIC DNA]</scope>
    <source>
        <strain evidence="1 2">HLHK9</strain>
    </source>
</reference>
<evidence type="ECO:0000313" key="2">
    <source>
        <dbReference type="Proteomes" id="UP000002010"/>
    </source>
</evidence>
<protein>
    <submittedName>
        <fullName evidence="1">Transcriptional regulator, AraC family protein</fullName>
    </submittedName>
</protein>
<sequence>MWNATTSRVAPVPQHRIAVAGLDAAAWLRCRRDPAISLRHRRPTVGCGEDVQCRCGMTAGNAGSSAPTHGEPARAVHGLSGPGKTGYPARRFVARQSCLHADGVWTTGTLSGGFDALPEMLAQDRDDRFSQLCATHFLVSAPERLNPVLPGCHNHCDDPAAGTGGCPQPVPG</sequence>
<name>C1D9Q3_LARHH</name>
<keyword evidence="2" id="KW-1185">Reference proteome</keyword>
<gene>
    <name evidence="1" type="ordered locus">LHK_02171</name>
</gene>
<accession>C1D9Q3</accession>
<organism evidence="1 2">
    <name type="scientific">Laribacter hongkongensis (strain HLHK9)</name>
    <dbReference type="NCBI Taxonomy" id="557598"/>
    <lineage>
        <taxon>Bacteria</taxon>
        <taxon>Pseudomonadati</taxon>
        <taxon>Pseudomonadota</taxon>
        <taxon>Betaproteobacteria</taxon>
        <taxon>Neisseriales</taxon>
        <taxon>Aquaspirillaceae</taxon>
        <taxon>Laribacter</taxon>
    </lineage>
</organism>
<dbReference type="STRING" id="557598.LHK_02171"/>